<keyword evidence="4" id="KW-1185">Reference proteome</keyword>
<gene>
    <name evidence="3" type="ORF">BJ508DRAFT_302605</name>
</gene>
<accession>A0A3N4IK12</accession>
<dbReference type="EMBL" id="ML119652">
    <property type="protein sequence ID" value="RPA85777.1"/>
    <property type="molecule type" value="Genomic_DNA"/>
</dbReference>
<evidence type="ECO:0000313" key="4">
    <source>
        <dbReference type="Proteomes" id="UP000275078"/>
    </source>
</evidence>
<reference evidence="3 4" key="1">
    <citation type="journal article" date="2018" name="Nat. Ecol. Evol.">
        <title>Pezizomycetes genomes reveal the molecular basis of ectomycorrhizal truffle lifestyle.</title>
        <authorList>
            <person name="Murat C."/>
            <person name="Payen T."/>
            <person name="Noel B."/>
            <person name="Kuo A."/>
            <person name="Morin E."/>
            <person name="Chen J."/>
            <person name="Kohler A."/>
            <person name="Krizsan K."/>
            <person name="Balestrini R."/>
            <person name="Da Silva C."/>
            <person name="Montanini B."/>
            <person name="Hainaut M."/>
            <person name="Levati E."/>
            <person name="Barry K.W."/>
            <person name="Belfiori B."/>
            <person name="Cichocki N."/>
            <person name="Clum A."/>
            <person name="Dockter R.B."/>
            <person name="Fauchery L."/>
            <person name="Guy J."/>
            <person name="Iotti M."/>
            <person name="Le Tacon F."/>
            <person name="Lindquist E.A."/>
            <person name="Lipzen A."/>
            <person name="Malagnac F."/>
            <person name="Mello A."/>
            <person name="Molinier V."/>
            <person name="Miyauchi S."/>
            <person name="Poulain J."/>
            <person name="Riccioni C."/>
            <person name="Rubini A."/>
            <person name="Sitrit Y."/>
            <person name="Splivallo R."/>
            <person name="Traeger S."/>
            <person name="Wang M."/>
            <person name="Zifcakova L."/>
            <person name="Wipf D."/>
            <person name="Zambonelli A."/>
            <person name="Paolocci F."/>
            <person name="Nowrousian M."/>
            <person name="Ottonello S."/>
            <person name="Baldrian P."/>
            <person name="Spatafora J.W."/>
            <person name="Henrissat B."/>
            <person name="Nagy L.G."/>
            <person name="Aury J.M."/>
            <person name="Wincker P."/>
            <person name="Grigoriev I.V."/>
            <person name="Bonfante P."/>
            <person name="Martin F.M."/>
        </authorList>
    </citation>
    <scope>NUCLEOTIDE SEQUENCE [LARGE SCALE GENOMIC DNA]</scope>
    <source>
        <strain evidence="3 4">RN42</strain>
    </source>
</reference>
<proteinExistence type="predicted"/>
<name>A0A3N4IK12_ASCIM</name>
<feature type="domain" description="Glycoside hydrolase 131 catalytic N-terminal" evidence="2">
    <location>
        <begin position="29"/>
        <end position="295"/>
    </location>
</feature>
<organism evidence="3 4">
    <name type="scientific">Ascobolus immersus RN42</name>
    <dbReference type="NCBI Taxonomy" id="1160509"/>
    <lineage>
        <taxon>Eukaryota</taxon>
        <taxon>Fungi</taxon>
        <taxon>Dikarya</taxon>
        <taxon>Ascomycota</taxon>
        <taxon>Pezizomycotina</taxon>
        <taxon>Pezizomycetes</taxon>
        <taxon>Pezizales</taxon>
        <taxon>Ascobolaceae</taxon>
        <taxon>Ascobolus</taxon>
    </lineage>
</organism>
<dbReference type="PANTHER" id="PTHR34612:SF2">
    <property type="entry name" value="GLYCOSIDE HYDROLASE 131 CATALYTIC N-TERMINAL DOMAIN-CONTAINING PROTEIN"/>
    <property type="match status" value="1"/>
</dbReference>
<dbReference type="Proteomes" id="UP000275078">
    <property type="component" value="Unassembled WGS sequence"/>
</dbReference>
<evidence type="ECO:0000256" key="1">
    <source>
        <dbReference type="SAM" id="SignalP"/>
    </source>
</evidence>
<dbReference type="STRING" id="1160509.A0A3N4IK12"/>
<dbReference type="OrthoDB" id="5283326at2759"/>
<protein>
    <recommendedName>
        <fullName evidence="2">Glycoside hydrolase 131 catalytic N-terminal domain-containing protein</fullName>
    </recommendedName>
</protein>
<feature type="chain" id="PRO_5018068684" description="Glycoside hydrolase 131 catalytic N-terminal domain-containing protein" evidence="1">
    <location>
        <begin position="18"/>
        <end position="300"/>
    </location>
</feature>
<evidence type="ECO:0000259" key="2">
    <source>
        <dbReference type="Pfam" id="PF18271"/>
    </source>
</evidence>
<feature type="signal peptide" evidence="1">
    <location>
        <begin position="1"/>
        <end position="17"/>
    </location>
</feature>
<keyword evidence="1" id="KW-0732">Signal</keyword>
<dbReference type="InterPro" id="IPR041524">
    <property type="entry name" value="GH131_N"/>
</dbReference>
<evidence type="ECO:0000313" key="3">
    <source>
        <dbReference type="EMBL" id="RPA85777.1"/>
    </source>
</evidence>
<dbReference type="PANTHER" id="PTHR34612">
    <property type="entry name" value="GH131_N DOMAIN-CONTAINING PROTEIN"/>
    <property type="match status" value="1"/>
</dbReference>
<dbReference type="AlphaFoldDB" id="A0A3N4IK12"/>
<dbReference type="Gene3D" id="2.60.120.1160">
    <property type="match status" value="1"/>
</dbReference>
<dbReference type="Pfam" id="PF18271">
    <property type="entry name" value="GH131_N"/>
    <property type="match status" value="1"/>
</dbReference>
<sequence length="300" mass="32181">MKFTVASLLTLVASVSAAPALQSRAAGKIWDGRIPESTTLAEFDSYSTSRYGAEYVLGQGQKWSTVLQFPNVAGSLFDKQVSAKPLEVTITDQSIFAPGGDVQSGFRRSELMPITNNGEAGDNFAKGVTTVHFSVQADTAKPLNYSHEYQIVFIESADYTHQIFTLKTGTNHGSSLSTSSRTLRLSTSTANGASAQTLHTVPFGVAGSEGWHNYAITNDWNKNTITVYYSRGDAPLTRVVSSRYNNNAGKGVFHIGILKLPTGQSSNVVKQGYQPSGINEGLIYGGIFVEDSSDGTVTLQ</sequence>